<proteinExistence type="predicted"/>
<dbReference type="AlphaFoldDB" id="G4YSU5"/>
<evidence type="ECO:0000313" key="1">
    <source>
        <dbReference type="EMBL" id="EGZ24217.1"/>
    </source>
</evidence>
<protein>
    <submittedName>
        <fullName evidence="1">Uncharacterized protein</fullName>
    </submittedName>
</protein>
<dbReference type="EMBL" id="JH159152">
    <property type="protein sequence ID" value="EGZ24217.1"/>
    <property type="molecule type" value="Genomic_DNA"/>
</dbReference>
<evidence type="ECO:0000313" key="2">
    <source>
        <dbReference type="Proteomes" id="UP000002640"/>
    </source>
</evidence>
<dbReference type="Proteomes" id="UP000002640">
    <property type="component" value="Unassembled WGS sequence"/>
</dbReference>
<dbReference type="SMR" id="G4YSU5"/>
<accession>G4YSU5</accession>
<dbReference type="RefSeq" id="XP_009519505.1">
    <property type="nucleotide sequence ID" value="XM_009521210.1"/>
</dbReference>
<reference evidence="1 2" key="1">
    <citation type="journal article" date="2006" name="Science">
        <title>Phytophthora genome sequences uncover evolutionary origins and mechanisms of pathogenesis.</title>
        <authorList>
            <person name="Tyler B.M."/>
            <person name="Tripathy S."/>
            <person name="Zhang X."/>
            <person name="Dehal P."/>
            <person name="Jiang R.H."/>
            <person name="Aerts A."/>
            <person name="Arredondo F.D."/>
            <person name="Baxter L."/>
            <person name="Bensasson D."/>
            <person name="Beynon J.L."/>
            <person name="Chapman J."/>
            <person name="Damasceno C.M."/>
            <person name="Dorrance A.E."/>
            <person name="Dou D."/>
            <person name="Dickerman A.W."/>
            <person name="Dubchak I.L."/>
            <person name="Garbelotto M."/>
            <person name="Gijzen M."/>
            <person name="Gordon S.G."/>
            <person name="Govers F."/>
            <person name="Grunwald N.J."/>
            <person name="Huang W."/>
            <person name="Ivors K.L."/>
            <person name="Jones R.W."/>
            <person name="Kamoun S."/>
            <person name="Krampis K."/>
            <person name="Lamour K.H."/>
            <person name="Lee M.K."/>
            <person name="McDonald W.H."/>
            <person name="Medina M."/>
            <person name="Meijer H.J."/>
            <person name="Nordberg E.K."/>
            <person name="Maclean D.J."/>
            <person name="Ospina-Giraldo M.D."/>
            <person name="Morris P.F."/>
            <person name="Phuntumart V."/>
            <person name="Putnam N.H."/>
            <person name="Rash S."/>
            <person name="Rose J.K."/>
            <person name="Sakihama Y."/>
            <person name="Salamov A.A."/>
            <person name="Savidor A."/>
            <person name="Scheuring C.F."/>
            <person name="Smith B.M."/>
            <person name="Sobral B.W."/>
            <person name="Terry A."/>
            <person name="Torto-Alalibo T.A."/>
            <person name="Win J."/>
            <person name="Xu Z."/>
            <person name="Zhang H."/>
            <person name="Grigoriev I.V."/>
            <person name="Rokhsar D.S."/>
            <person name="Boore J.L."/>
        </authorList>
    </citation>
    <scope>NUCLEOTIDE SEQUENCE [LARGE SCALE GENOMIC DNA]</scope>
    <source>
        <strain evidence="1 2">P6497</strain>
    </source>
</reference>
<dbReference type="GeneID" id="20645243"/>
<gene>
    <name evidence="1" type="ORF">PHYSODRAFT_325358</name>
</gene>
<name>G4YSU5_PHYSP</name>
<dbReference type="InParanoid" id="G4YSU5"/>
<dbReference type="KEGG" id="psoj:PHYSODRAFT_325358"/>
<organism evidence="1 2">
    <name type="scientific">Phytophthora sojae (strain P6497)</name>
    <name type="common">Soybean stem and root rot agent</name>
    <name type="synonym">Phytophthora megasperma f. sp. glycines</name>
    <dbReference type="NCBI Taxonomy" id="1094619"/>
    <lineage>
        <taxon>Eukaryota</taxon>
        <taxon>Sar</taxon>
        <taxon>Stramenopiles</taxon>
        <taxon>Oomycota</taxon>
        <taxon>Peronosporomycetes</taxon>
        <taxon>Peronosporales</taxon>
        <taxon>Peronosporaceae</taxon>
        <taxon>Phytophthora</taxon>
    </lineage>
</organism>
<keyword evidence="2" id="KW-1185">Reference proteome</keyword>
<sequence length="158" mass="16381">MLGAGVQGDVMSKVVETPSTPATASEPPGTQCSITPTASARWRSACSRRRALMRFATRVQPFPTSKFEMKTGEEKIDSGVSKMTETPATAEAAPYPPAALFSIRPTATALGIGFFNAAGAVSSGETAMAGGGWMYEESTVVKTVGYAVQLQGSAPPDV</sequence>